<dbReference type="PANTHER" id="PTHR43788">
    <property type="entry name" value="DNA2/NAM7 HELICASE FAMILY MEMBER"/>
    <property type="match status" value="1"/>
</dbReference>
<dbReference type="EMBL" id="DVLF01000112">
    <property type="protein sequence ID" value="HIT50104.1"/>
    <property type="molecule type" value="Genomic_DNA"/>
</dbReference>
<dbReference type="SUPFAM" id="SSF52540">
    <property type="entry name" value="P-loop containing nucleoside triphosphate hydrolases"/>
    <property type="match status" value="1"/>
</dbReference>
<evidence type="ECO:0000313" key="9">
    <source>
        <dbReference type="EMBL" id="HIT50104.1"/>
    </source>
</evidence>
<proteinExistence type="inferred from homology"/>
<dbReference type="InterPro" id="IPR050534">
    <property type="entry name" value="Coronavir_polyprotein_1ab"/>
</dbReference>
<keyword evidence="5" id="KW-0067">ATP-binding</keyword>
<dbReference type="Pfam" id="PF13195">
    <property type="entry name" value="DUF4011"/>
    <property type="match status" value="1"/>
</dbReference>
<dbReference type="InterPro" id="IPR025103">
    <property type="entry name" value="DUF4011"/>
</dbReference>
<dbReference type="InterPro" id="IPR047187">
    <property type="entry name" value="SF1_C_Upf1"/>
</dbReference>
<dbReference type="CDD" id="cd18808">
    <property type="entry name" value="SF1_C_Upf1"/>
    <property type="match status" value="1"/>
</dbReference>
<protein>
    <submittedName>
        <fullName evidence="9">DUF4011 domain-containing protein</fullName>
    </submittedName>
</protein>
<accession>A0A9D1KK95</accession>
<evidence type="ECO:0000259" key="8">
    <source>
        <dbReference type="Pfam" id="PF18741"/>
    </source>
</evidence>
<dbReference type="InterPro" id="IPR041679">
    <property type="entry name" value="DNA2/NAM7-like_C"/>
</dbReference>
<dbReference type="Pfam" id="PF18741">
    <property type="entry name" value="MTES_1575"/>
    <property type="match status" value="1"/>
</dbReference>
<comment type="similarity">
    <text evidence="1">Belongs to the DNA2/NAM7 helicase family.</text>
</comment>
<sequence>MENRLKTYSMHLLDLGKKNRLLNYKETGYRTITVLHPNMEIIFHKMTASSVFRIFPLDPLLKEYHDRLDGTNQSLEEYSSAKVFDIARQAAKENDLICYKQGVFLSKVLKIIAKEYQNSCLEKGINPLYMTFGLVRYFDDQDYRAPLFLIPITMKEENGIYKIKPCEEEAILNPTLVYLLKNRYRLSLEEPDTLSFEEYFSKYKEVFKKNQMELSSHVSIGIYSFLKMNMYNDLMTHQELVLQNKNVNSLLSQTPYEQVLTPNPIYPVVDADASQKEAITDAMNGLSFVLQGPPGSGKSQTITNIISSALAGGKKVLFVSEKQAALNVVYENLKRVGLHSFAMALHSHKMNKKDFIDELYKTASLPHYEIQNDLADLSIKQRFSSDKLQEYCRLLHAPMEELGGKSLYDCYASFLKAKQPPFVYPIDNIKNHSKDFLEQCVRLLDRYGVLAKPIYDYRNSPFYAYINQDLNVARYEAKPMLEELYLFYQTIAVVLQKINRHLPLAIRNYQQILSSLDIIEKVVSLRLFLPDYFEKKKRKQLQGLLKRYLVLEEETSHARVERFFTNRIFDLDLEMKITAFKRVSFSVKKYFSVTYHRLKKELLSYCKVRMKDADLLEKLEEALLYQQKKQSLKEVLSLLPQGYSFFEYQQMNEDIQSLENFPYERNWTVEQYRLVRADFTDILIQLKQQTVFPFEKYTNLFDSKRIHLVTDDLDEISLRLKQMLDQIEELVPYVQILGIVSELKDKNILSYLHLALDQQLPLDDLSSCFEAVFYRNLIDRTIESSPLLKELMTYGTHPLVEEFKKVDQLCLSANQAKIVSALSKQRPDNNIVAGSKFQLLVKEYNKTRKQKPIRLLLEEIWEFALTIKPIFLMSPLSVSTYLNSRSDMFDLVIFDEASQVFAWDALGAIYRAKQCIIIGDHQQLPPSRFFSAGLDDEEEDDEPIESILDQASMVFAIKKLSWHYRSRSEELIAFSNRRFYQGRLITIPQAKRHTDGFGIDFYPTDGIYDVKTQTNRIEAFKVVDLVVEAMRTYPNRSLGVITFSSAQADLIEEVLEERKKNEQLPADYFSMEKDEPFFIKNLESVQGDERDIIIFSICYGYNKEKKFYQRFGPLNNVGGEKRLNVAVTRAKYNIRVVTSIHASDIRLEKTDSLGVQYLKEYLDYAEHIQTKMLPKQPSYDGVLESVCRFLEDQGYLCHPLVGTSDFKIDLAVSHPLTKEYKMAVMLDAARSCVGSISDVFRLQQTLLERLGWSYYRLFSTDWVYDRKREQEKLLEALDDCMKKEGIVSKPTVQTDFLTEQKEEGLEKEFDEYDRVSESEIETMYEKMPIDAILFKIVEKEEPISIDYLLKRICFMYGRTKVTAVVKKMFYNDLSKLSLVEENGFLMREVYTKKTFRIHSDRTIEQVPRVELEDALSKIVEKNNGITKEGCFKTVSKLLGYDRMSENAVSYLEDALVFLKLSGKIAEKDGCLYC</sequence>
<comment type="caution">
    <text evidence="9">The sequence shown here is derived from an EMBL/GenBank/DDBJ whole genome shotgun (WGS) entry which is preliminary data.</text>
</comment>
<feature type="domain" description="DNA2/NAM7 helicase helicase" evidence="6">
    <location>
        <begin position="272"/>
        <end position="341"/>
    </location>
</feature>
<name>A0A9D1KK95_9MOLU</name>
<evidence type="ECO:0000313" key="10">
    <source>
        <dbReference type="Proteomes" id="UP000886758"/>
    </source>
</evidence>
<evidence type="ECO:0000259" key="6">
    <source>
        <dbReference type="Pfam" id="PF13086"/>
    </source>
</evidence>
<keyword evidence="4" id="KW-0347">Helicase</keyword>
<reference evidence="9" key="1">
    <citation type="submission" date="2020-10" db="EMBL/GenBank/DDBJ databases">
        <authorList>
            <person name="Gilroy R."/>
        </authorList>
    </citation>
    <scope>NUCLEOTIDE SEQUENCE</scope>
    <source>
        <strain evidence="9">ChiW17-6978</strain>
    </source>
</reference>
<dbReference type="FunFam" id="3.40.50.300:FF:002063">
    <property type="entry name" value="DNA helicase related protein"/>
    <property type="match status" value="1"/>
</dbReference>
<dbReference type="GO" id="GO:0043139">
    <property type="term" value="F:5'-3' DNA helicase activity"/>
    <property type="evidence" value="ECO:0007669"/>
    <property type="project" value="TreeGrafter"/>
</dbReference>
<dbReference type="GO" id="GO:0005524">
    <property type="term" value="F:ATP binding"/>
    <property type="evidence" value="ECO:0007669"/>
    <property type="project" value="UniProtKB-KW"/>
</dbReference>
<reference evidence="9" key="2">
    <citation type="journal article" date="2021" name="PeerJ">
        <title>Extensive microbial diversity within the chicken gut microbiome revealed by metagenomics and culture.</title>
        <authorList>
            <person name="Gilroy R."/>
            <person name="Ravi A."/>
            <person name="Getino M."/>
            <person name="Pursley I."/>
            <person name="Horton D.L."/>
            <person name="Alikhan N.F."/>
            <person name="Baker D."/>
            <person name="Gharbi K."/>
            <person name="Hall N."/>
            <person name="Watson M."/>
            <person name="Adriaenssens E.M."/>
            <person name="Foster-Nyarko E."/>
            <person name="Jarju S."/>
            <person name="Secka A."/>
            <person name="Antonio M."/>
            <person name="Oren A."/>
            <person name="Chaudhuri R.R."/>
            <person name="La Ragione R."/>
            <person name="Hildebrand F."/>
            <person name="Pallen M.J."/>
        </authorList>
    </citation>
    <scope>NUCLEOTIDE SEQUENCE</scope>
    <source>
        <strain evidence="9">ChiW17-6978</strain>
    </source>
</reference>
<keyword evidence="3" id="KW-0378">Hydrolase</keyword>
<evidence type="ECO:0000256" key="1">
    <source>
        <dbReference type="ARBA" id="ARBA00007913"/>
    </source>
</evidence>
<dbReference type="GO" id="GO:0016787">
    <property type="term" value="F:hydrolase activity"/>
    <property type="evidence" value="ECO:0007669"/>
    <property type="project" value="UniProtKB-KW"/>
</dbReference>
<keyword evidence="2" id="KW-0547">Nucleotide-binding</keyword>
<evidence type="ECO:0000256" key="2">
    <source>
        <dbReference type="ARBA" id="ARBA00022741"/>
    </source>
</evidence>
<feature type="domain" description="DNA2/NAM7 helicase-like C-terminal" evidence="7">
    <location>
        <begin position="956"/>
        <end position="1139"/>
    </location>
</feature>
<organism evidence="9 10">
    <name type="scientific">Candidatus Pelethenecus faecipullorum</name>
    <dbReference type="NCBI Taxonomy" id="2840900"/>
    <lineage>
        <taxon>Bacteria</taxon>
        <taxon>Bacillati</taxon>
        <taxon>Mycoplasmatota</taxon>
        <taxon>Mollicutes</taxon>
        <taxon>Candidatus Pelethenecus</taxon>
    </lineage>
</organism>
<feature type="domain" description="DNA2/NAM7 helicase helicase" evidence="6">
    <location>
        <begin position="881"/>
        <end position="926"/>
    </location>
</feature>
<feature type="domain" description="Restriction endonuclease type II-like" evidence="8">
    <location>
        <begin position="1184"/>
        <end position="1277"/>
    </location>
</feature>
<dbReference type="Pfam" id="PF13086">
    <property type="entry name" value="AAA_11"/>
    <property type="match status" value="2"/>
</dbReference>
<dbReference type="InterPro" id="IPR041677">
    <property type="entry name" value="DNA2/NAM7_AAA_11"/>
</dbReference>
<dbReference type="Proteomes" id="UP000886758">
    <property type="component" value="Unassembled WGS sequence"/>
</dbReference>
<evidence type="ECO:0000256" key="4">
    <source>
        <dbReference type="ARBA" id="ARBA00022806"/>
    </source>
</evidence>
<gene>
    <name evidence="9" type="ORF">IAD46_03655</name>
</gene>
<dbReference type="PANTHER" id="PTHR43788:SF8">
    <property type="entry name" value="DNA-BINDING PROTEIN SMUBP-2"/>
    <property type="match status" value="1"/>
</dbReference>
<evidence type="ECO:0000256" key="5">
    <source>
        <dbReference type="ARBA" id="ARBA00022840"/>
    </source>
</evidence>
<dbReference type="Gene3D" id="3.40.50.300">
    <property type="entry name" value="P-loop containing nucleotide triphosphate hydrolases"/>
    <property type="match status" value="3"/>
</dbReference>
<dbReference type="InterPro" id="IPR049468">
    <property type="entry name" value="Restrct_endonuc-II-like_dom"/>
</dbReference>
<evidence type="ECO:0000259" key="7">
    <source>
        <dbReference type="Pfam" id="PF13087"/>
    </source>
</evidence>
<dbReference type="Pfam" id="PF13087">
    <property type="entry name" value="AAA_12"/>
    <property type="match status" value="1"/>
</dbReference>
<evidence type="ECO:0000256" key="3">
    <source>
        <dbReference type="ARBA" id="ARBA00022801"/>
    </source>
</evidence>
<dbReference type="InterPro" id="IPR027417">
    <property type="entry name" value="P-loop_NTPase"/>
</dbReference>